<dbReference type="PROSITE" id="PS50297">
    <property type="entry name" value="ANK_REP_REGION"/>
    <property type="match status" value="4"/>
</dbReference>
<evidence type="ECO:0000256" key="2">
    <source>
        <dbReference type="ARBA" id="ARBA00023043"/>
    </source>
</evidence>
<dbReference type="PROSITE" id="PS50088">
    <property type="entry name" value="ANK_REPEAT"/>
    <property type="match status" value="4"/>
</dbReference>
<evidence type="ECO:0000313" key="5">
    <source>
        <dbReference type="EMBL" id="KAI1709503.1"/>
    </source>
</evidence>
<evidence type="ECO:0000256" key="3">
    <source>
        <dbReference type="PROSITE-ProRule" id="PRU00023"/>
    </source>
</evidence>
<feature type="signal peptide" evidence="4">
    <location>
        <begin position="1"/>
        <end position="19"/>
    </location>
</feature>
<dbReference type="Gene3D" id="1.25.40.20">
    <property type="entry name" value="Ankyrin repeat-containing domain"/>
    <property type="match status" value="2"/>
</dbReference>
<feature type="repeat" description="ANK" evidence="3">
    <location>
        <begin position="62"/>
        <end position="94"/>
    </location>
</feature>
<gene>
    <name evidence="5" type="ORF">DdX_11290</name>
</gene>
<dbReference type="Proteomes" id="UP001201812">
    <property type="component" value="Unassembled WGS sequence"/>
</dbReference>
<name>A0AAD4MYH1_9BILA</name>
<proteinExistence type="predicted"/>
<dbReference type="SMART" id="SM00248">
    <property type="entry name" value="ANK"/>
    <property type="match status" value="6"/>
</dbReference>
<feature type="repeat" description="ANK" evidence="3">
    <location>
        <begin position="248"/>
        <end position="281"/>
    </location>
</feature>
<dbReference type="InterPro" id="IPR036770">
    <property type="entry name" value="Ankyrin_rpt-contain_sf"/>
</dbReference>
<keyword evidence="2 3" id="KW-0040">ANK repeat</keyword>
<keyword evidence="1" id="KW-0677">Repeat</keyword>
<keyword evidence="6" id="KW-1185">Reference proteome</keyword>
<dbReference type="SUPFAM" id="SSF48403">
    <property type="entry name" value="Ankyrin repeat"/>
    <property type="match status" value="1"/>
</dbReference>
<evidence type="ECO:0000256" key="4">
    <source>
        <dbReference type="SAM" id="SignalP"/>
    </source>
</evidence>
<reference evidence="5" key="1">
    <citation type="submission" date="2022-01" db="EMBL/GenBank/DDBJ databases">
        <title>Genome Sequence Resource for Two Populations of Ditylenchus destructor, the Migratory Endoparasitic Phytonematode.</title>
        <authorList>
            <person name="Zhang H."/>
            <person name="Lin R."/>
            <person name="Xie B."/>
        </authorList>
    </citation>
    <scope>NUCLEOTIDE SEQUENCE</scope>
    <source>
        <strain evidence="5">BazhouSP</strain>
    </source>
</reference>
<comment type="caution">
    <text evidence="5">The sequence shown here is derived from an EMBL/GenBank/DDBJ whole genome shotgun (WGS) entry which is preliminary data.</text>
</comment>
<feature type="repeat" description="ANK" evidence="3">
    <location>
        <begin position="214"/>
        <end position="242"/>
    </location>
</feature>
<keyword evidence="4" id="KW-0732">Signal</keyword>
<protein>
    <submittedName>
        <fullName evidence="5">Ankyrin repeats (3 copies) domain-containing protein</fullName>
    </submittedName>
</protein>
<feature type="chain" id="PRO_5042278923" evidence="4">
    <location>
        <begin position="20"/>
        <end position="325"/>
    </location>
</feature>
<dbReference type="PANTHER" id="PTHR24198:SF165">
    <property type="entry name" value="ANKYRIN REPEAT-CONTAINING PROTEIN-RELATED"/>
    <property type="match status" value="1"/>
</dbReference>
<dbReference type="InterPro" id="IPR002110">
    <property type="entry name" value="Ankyrin_rpt"/>
</dbReference>
<accession>A0AAD4MYH1</accession>
<organism evidence="5 6">
    <name type="scientific">Ditylenchus destructor</name>
    <dbReference type="NCBI Taxonomy" id="166010"/>
    <lineage>
        <taxon>Eukaryota</taxon>
        <taxon>Metazoa</taxon>
        <taxon>Ecdysozoa</taxon>
        <taxon>Nematoda</taxon>
        <taxon>Chromadorea</taxon>
        <taxon>Rhabditida</taxon>
        <taxon>Tylenchina</taxon>
        <taxon>Tylenchomorpha</taxon>
        <taxon>Sphaerularioidea</taxon>
        <taxon>Anguinidae</taxon>
        <taxon>Anguininae</taxon>
        <taxon>Ditylenchus</taxon>
    </lineage>
</organism>
<dbReference type="EMBL" id="JAKKPZ010000030">
    <property type="protein sequence ID" value="KAI1709503.1"/>
    <property type="molecule type" value="Genomic_DNA"/>
</dbReference>
<sequence>MTILVLLFIIAALTVGAKAGRNRNSYTALHTAVAHGDITQVNTLVDPSKGGSSADIDKTTTNGETALIMAIERKFSEIAQILLKNGADPNQGRSPYGEHTPLTLAIQNGQKDVVEALLAKNADPNLRIHKGGKAKGGRTPLGTAIIKKAEDIVNILLDNPNQKADPNLHISRLKKTPIVTATAEAVCLRPENPEATKRIIKKLRESGAEINPKEEQTALGLAINRRSVEMVKFLLTIGADANHPIDHNGTTPLNAAIEGGTTKEIIKELVNKGAKVNGLDHKGETPLGLIKRMLQTKGSDDSHTKQYFEEIEAFLKEKGANVIKP</sequence>
<feature type="repeat" description="ANK" evidence="3">
    <location>
        <begin position="97"/>
        <end position="129"/>
    </location>
</feature>
<dbReference type="Pfam" id="PF12796">
    <property type="entry name" value="Ank_2"/>
    <property type="match status" value="2"/>
</dbReference>
<evidence type="ECO:0000313" key="6">
    <source>
        <dbReference type="Proteomes" id="UP001201812"/>
    </source>
</evidence>
<dbReference type="PANTHER" id="PTHR24198">
    <property type="entry name" value="ANKYRIN REPEAT AND PROTEIN KINASE DOMAIN-CONTAINING PROTEIN"/>
    <property type="match status" value="1"/>
</dbReference>
<dbReference type="AlphaFoldDB" id="A0AAD4MYH1"/>
<evidence type="ECO:0000256" key="1">
    <source>
        <dbReference type="ARBA" id="ARBA00022737"/>
    </source>
</evidence>